<dbReference type="OrthoDB" id="2517518at2759"/>
<reference evidence="2 3" key="1">
    <citation type="submission" date="2015-08" db="EMBL/GenBank/DDBJ databases">
        <title>Next Generation Sequencing and Analysis of the Genome of Puccinia sorghi L Schw, the Causal Agent of Maize Common Rust.</title>
        <authorList>
            <person name="Rochi L."/>
            <person name="Burguener G."/>
            <person name="Darino M."/>
            <person name="Turjanski A."/>
            <person name="Kreff E."/>
            <person name="Dieguez M.J."/>
            <person name="Sacco F."/>
        </authorList>
    </citation>
    <scope>NUCLEOTIDE SEQUENCE [LARGE SCALE GENOMIC DNA]</scope>
    <source>
        <strain evidence="2 3">RO10H11247</strain>
    </source>
</reference>
<dbReference type="Proteomes" id="UP000037035">
    <property type="component" value="Unassembled WGS sequence"/>
</dbReference>
<gene>
    <name evidence="2" type="ORF">VP01_4053g2</name>
</gene>
<feature type="compositionally biased region" description="Polar residues" evidence="1">
    <location>
        <begin position="42"/>
        <end position="52"/>
    </location>
</feature>
<sequence length="147" mass="16096">MTEALRTGATVPLEALVTAAKQALADRLRLCSRLRPAYSMSSFAQKGPNSAQDKFPSGNLSPREEHCHRHKVKSFTWPNLKEIGSGSRLNTRVDCRPIAGLSLPKDKSLSFTLGINPESIRPINHHGTTSGMLSTAATNNQNNVWLF</sequence>
<evidence type="ECO:0000313" key="3">
    <source>
        <dbReference type="Proteomes" id="UP000037035"/>
    </source>
</evidence>
<accession>A0A0L6USG9</accession>
<proteinExistence type="predicted"/>
<dbReference type="AlphaFoldDB" id="A0A0L6USG9"/>
<name>A0A0L6USG9_9BASI</name>
<protein>
    <submittedName>
        <fullName evidence="2">Uncharacterized protein</fullName>
    </submittedName>
</protein>
<keyword evidence="3" id="KW-1185">Reference proteome</keyword>
<evidence type="ECO:0000256" key="1">
    <source>
        <dbReference type="SAM" id="MobiDB-lite"/>
    </source>
</evidence>
<dbReference type="VEuPathDB" id="FungiDB:VP01_4053g2"/>
<feature type="region of interest" description="Disordered" evidence="1">
    <location>
        <begin position="42"/>
        <end position="64"/>
    </location>
</feature>
<comment type="caution">
    <text evidence="2">The sequence shown here is derived from an EMBL/GenBank/DDBJ whole genome shotgun (WGS) entry which is preliminary data.</text>
</comment>
<dbReference type="EMBL" id="LAVV01009117">
    <property type="protein sequence ID" value="KNZ51192.1"/>
    <property type="molecule type" value="Genomic_DNA"/>
</dbReference>
<organism evidence="2 3">
    <name type="scientific">Puccinia sorghi</name>
    <dbReference type="NCBI Taxonomy" id="27349"/>
    <lineage>
        <taxon>Eukaryota</taxon>
        <taxon>Fungi</taxon>
        <taxon>Dikarya</taxon>
        <taxon>Basidiomycota</taxon>
        <taxon>Pucciniomycotina</taxon>
        <taxon>Pucciniomycetes</taxon>
        <taxon>Pucciniales</taxon>
        <taxon>Pucciniaceae</taxon>
        <taxon>Puccinia</taxon>
    </lineage>
</organism>
<evidence type="ECO:0000313" key="2">
    <source>
        <dbReference type="EMBL" id="KNZ51192.1"/>
    </source>
</evidence>